<feature type="domain" description="RlpA-like protein double-psi beta-barrel" evidence="3">
    <location>
        <begin position="32"/>
        <end position="125"/>
    </location>
</feature>
<dbReference type="Pfam" id="PF03330">
    <property type="entry name" value="DPBB_1"/>
    <property type="match status" value="1"/>
</dbReference>
<reference evidence="4" key="1">
    <citation type="journal article" date="2014" name="Genome Announc.">
        <title>De novo whole-genome sequence and genome annotation of Lichtheimia ramosa.</title>
        <authorList>
            <person name="Linde J."/>
            <person name="Schwartze V."/>
            <person name="Binder U."/>
            <person name="Lass-Florl C."/>
            <person name="Voigt K."/>
            <person name="Horn F."/>
        </authorList>
    </citation>
    <scope>NUCLEOTIDE SEQUENCE</scope>
    <source>
        <strain evidence="4">JMRC FSU:6197</strain>
    </source>
</reference>
<dbReference type="PANTHER" id="PTHR31836">
    <property type="match status" value="1"/>
</dbReference>
<evidence type="ECO:0000256" key="1">
    <source>
        <dbReference type="ARBA" id="ARBA00022729"/>
    </source>
</evidence>
<dbReference type="InterPro" id="IPR051477">
    <property type="entry name" value="Expansin_CellWall"/>
</dbReference>
<keyword evidence="1 2" id="KW-0732">Signal</keyword>
<evidence type="ECO:0000256" key="2">
    <source>
        <dbReference type="SAM" id="SignalP"/>
    </source>
</evidence>
<feature type="chain" id="PRO_5001726213" description="RlpA-like protein double-psi beta-barrel domain-containing protein" evidence="2">
    <location>
        <begin position="22"/>
        <end position="128"/>
    </location>
</feature>
<feature type="signal peptide" evidence="2">
    <location>
        <begin position="1"/>
        <end position="21"/>
    </location>
</feature>
<dbReference type="OrthoDB" id="406505at2759"/>
<proteinExistence type="predicted"/>
<dbReference type="Gene3D" id="2.40.40.10">
    <property type="entry name" value="RlpA-like domain"/>
    <property type="match status" value="1"/>
</dbReference>
<organism evidence="4">
    <name type="scientific">Lichtheimia ramosa</name>
    <dbReference type="NCBI Taxonomy" id="688394"/>
    <lineage>
        <taxon>Eukaryota</taxon>
        <taxon>Fungi</taxon>
        <taxon>Fungi incertae sedis</taxon>
        <taxon>Mucoromycota</taxon>
        <taxon>Mucoromycotina</taxon>
        <taxon>Mucoromycetes</taxon>
        <taxon>Mucorales</taxon>
        <taxon>Lichtheimiaceae</taxon>
        <taxon>Lichtheimia</taxon>
    </lineage>
</organism>
<gene>
    <name evidence="4" type="ORF">LRAMOSA07035</name>
</gene>
<dbReference type="InterPro" id="IPR036908">
    <property type="entry name" value="RlpA-like_sf"/>
</dbReference>
<evidence type="ECO:0000313" key="4">
    <source>
        <dbReference type="EMBL" id="CDS04080.1"/>
    </source>
</evidence>
<dbReference type="AlphaFoldDB" id="A0A077WBJ5"/>
<evidence type="ECO:0000259" key="3">
    <source>
        <dbReference type="Pfam" id="PF03330"/>
    </source>
</evidence>
<sequence>MARKFIPIFLCLLVLSLCALAAPIEKRGKKMKGEATFYQPGLGSCGIESTAKDMIAALNAPQMGSSGNPNSNKNCGKKVKVKGPKGSVTVKITDTCPGCAKGDLDLSPAAFKKIADLDQGRVSITWSF</sequence>
<dbReference type="SUPFAM" id="SSF50685">
    <property type="entry name" value="Barwin-like endoglucanases"/>
    <property type="match status" value="1"/>
</dbReference>
<name>A0A077WBJ5_9FUNG</name>
<dbReference type="PANTHER" id="PTHR31836:SF21">
    <property type="entry name" value="EXPANSIN-LIKE PROTEIN 7"/>
    <property type="match status" value="1"/>
</dbReference>
<dbReference type="InterPro" id="IPR009009">
    <property type="entry name" value="RlpA-like_DPBB"/>
</dbReference>
<dbReference type="CDD" id="cd22191">
    <property type="entry name" value="DPBB_RlpA_EXP_N-like"/>
    <property type="match status" value="1"/>
</dbReference>
<accession>A0A077WBJ5</accession>
<protein>
    <recommendedName>
        <fullName evidence="3">RlpA-like protein double-psi beta-barrel domain-containing protein</fullName>
    </recommendedName>
</protein>
<dbReference type="EMBL" id="LK023314">
    <property type="protein sequence ID" value="CDS04080.1"/>
    <property type="molecule type" value="Genomic_DNA"/>
</dbReference>